<evidence type="ECO:0000313" key="4">
    <source>
        <dbReference type="PDB" id="8YEO"/>
    </source>
</evidence>
<dbReference type="PDB" id="8YDB">
    <property type="method" value="EM"/>
    <property type="resolution" value="3.40 A"/>
    <property type="chains" value="J=1-344"/>
</dbReference>
<dbReference type="CDD" id="cd00085">
    <property type="entry name" value="HNHc"/>
    <property type="match status" value="1"/>
</dbReference>
<sequence length="344" mass="39286">MLRNKILAAISQKIPEEQKINKYIEGLFQSIDKNHLATHVAKFTETNSPGNIGAYDILSSDMNCGYLDTANAGWKEPDIVTNDAKYKRPQGFVAMEMSDGRTVMEHLQEDSAELRHEMEELTDKYDEIRDGILNMPSMQPYRTNQFIKQVFFPVGGSYHLLSILPSTVLNYEVSDRLYRSKIPKIRLRLLSSNAASTTGSRLVSKNKWPLVFQALPPKFLEKNLAKALDKEYLLPDINIDELEGVDNGCLIDEALLPLIIDEGKRKGEGNYRPRHLRDERKEETVQAFLDKYGYCNIPVGYEVHHIVPLSQGGADSIKNMIMLSIEHHERVTEAHASYFKWRNT</sequence>
<proteinExistence type="evidence at protein level"/>
<reference evidence="6 7" key="1">
    <citation type="journal article" date="2024" name="Cell">
        <title>Mechanisms for HNH-mediated target DNA cleavage in type I CRISPR-Cas systems.</title>
        <authorList>
            <person name="Zhang C."/>
            <person name="Chen F."/>
            <person name="Wang F."/>
            <person name="Xu H."/>
            <person name="Xue J."/>
            <person name="Li Z."/>
        </authorList>
    </citation>
    <scope>STRUCTURE BY ELECTRON MICROSCOPY (3.35 ANGSTROMS)</scope>
</reference>
<dbReference type="GO" id="GO:0003676">
    <property type="term" value="F:nucleic acid binding"/>
    <property type="evidence" value="ECO:0007669"/>
    <property type="project" value="InterPro"/>
</dbReference>
<dbReference type="SMART" id="SM00507">
    <property type="entry name" value="HNHc"/>
    <property type="match status" value="1"/>
</dbReference>
<evidence type="ECO:0000259" key="2">
    <source>
        <dbReference type="SMART" id="SM00507"/>
    </source>
</evidence>
<feature type="coiled-coil region" evidence="1">
    <location>
        <begin position="104"/>
        <end position="131"/>
    </location>
</feature>
<evidence type="ECO:0000313" key="3">
    <source>
        <dbReference type="PDB" id="8YDB"/>
    </source>
</evidence>
<organism evidence="5">
    <name type="scientific">Selenomonas sp</name>
    <dbReference type="NCBI Taxonomy" id="2053611"/>
    <lineage>
        <taxon>Bacteria</taxon>
        <taxon>Bacillati</taxon>
        <taxon>Bacillota</taxon>
        <taxon>Negativicutes</taxon>
        <taxon>Selenomonadales</taxon>
        <taxon>Selenomonadaceae</taxon>
        <taxon>Selenomonas</taxon>
    </lineage>
</organism>
<dbReference type="PDB" id="8YH9">
    <property type="method" value="EM"/>
    <property type="resolution" value="3.35 A"/>
    <property type="chains" value="J=1-344"/>
</dbReference>
<dbReference type="EMDB" id="EMD-39200"/>
<name>A0AAX7FM29_9FIRM</name>
<dbReference type="AlphaFoldDB" id="A0AAX7FM29"/>
<feature type="domain" description="HNH nuclease" evidence="2">
    <location>
        <begin position="281"/>
        <end position="329"/>
    </location>
</feature>
<dbReference type="SMR" id="A0AAX7FM29"/>
<accession>A0AAX7FM29</accession>
<keyword evidence="6 7" id="KW-0002">3D-structure</keyword>
<dbReference type="EMDB" id="EMD-39285"/>
<dbReference type="EMDB" id="EMD-39167"/>
<evidence type="ECO:0000313" key="5">
    <source>
        <dbReference type="PDB" id="8YH9"/>
    </source>
</evidence>
<dbReference type="InterPro" id="IPR002711">
    <property type="entry name" value="HNH"/>
</dbReference>
<dbReference type="Gene3D" id="1.10.30.50">
    <property type="match status" value="1"/>
</dbReference>
<dbReference type="GO" id="GO:0008270">
    <property type="term" value="F:zinc ion binding"/>
    <property type="evidence" value="ECO:0007669"/>
    <property type="project" value="InterPro"/>
</dbReference>
<dbReference type="Pfam" id="PF09611">
    <property type="entry name" value="Cas_Csy1"/>
    <property type="match status" value="1"/>
</dbReference>
<dbReference type="GO" id="GO:0004519">
    <property type="term" value="F:endonuclease activity"/>
    <property type="evidence" value="ECO:0007669"/>
    <property type="project" value="InterPro"/>
</dbReference>
<evidence type="ECO:0007829" key="6">
    <source>
        <dbReference type="PDB" id="8YDB"/>
    </source>
</evidence>
<dbReference type="InterPro" id="IPR013397">
    <property type="entry name" value="CRISPR-assoc_prot_Csy1"/>
</dbReference>
<protein>
    <submittedName>
        <fullName evidence="3 4">Cas8f fusion with HNH</fullName>
    </submittedName>
</protein>
<evidence type="ECO:0007829" key="7">
    <source>
        <dbReference type="PDB" id="8YEO"/>
    </source>
</evidence>
<dbReference type="InterPro" id="IPR003615">
    <property type="entry name" value="HNH_nuc"/>
</dbReference>
<evidence type="ECO:0000256" key="1">
    <source>
        <dbReference type="SAM" id="Coils"/>
    </source>
</evidence>
<dbReference type="PDB" id="8YEO">
    <property type="method" value="EM"/>
    <property type="resolution" value="3.44 A"/>
    <property type="chains" value="J=1-344"/>
</dbReference>
<keyword evidence="1" id="KW-0175">Coiled coil</keyword>
<dbReference type="Pfam" id="PF01844">
    <property type="entry name" value="HNH"/>
    <property type="match status" value="1"/>
</dbReference>